<dbReference type="SUPFAM" id="SSF53474">
    <property type="entry name" value="alpha/beta-Hydrolases"/>
    <property type="match status" value="1"/>
</dbReference>
<dbReference type="EMBL" id="MNBE01000695">
    <property type="protein sequence ID" value="OKO97317.1"/>
    <property type="molecule type" value="Genomic_DNA"/>
</dbReference>
<reference evidence="3 4" key="1">
    <citation type="submission" date="2016-10" db="EMBL/GenBank/DDBJ databases">
        <title>Genome sequence of the ascomycete fungus Penicillium subrubescens.</title>
        <authorList>
            <person name="De Vries R.P."/>
            <person name="Peng M."/>
            <person name="Dilokpimol A."/>
            <person name="Hilden K."/>
            <person name="Makela M.R."/>
            <person name="Grigoriev I."/>
            <person name="Riley R."/>
            <person name="Granchi Z."/>
        </authorList>
    </citation>
    <scope>NUCLEOTIDE SEQUENCE [LARGE SCALE GENOMIC DNA]</scope>
    <source>
        <strain evidence="3 4">CBS 132785</strain>
    </source>
</reference>
<accession>A0A1Q5TAP0</accession>
<gene>
    <name evidence="3" type="ORF">PENSUB_10111</name>
</gene>
<dbReference type="PANTHER" id="PTHR48081">
    <property type="entry name" value="AB HYDROLASE SUPERFAMILY PROTEIN C4A8.06C"/>
    <property type="match status" value="1"/>
</dbReference>
<dbReference type="GO" id="GO:0016787">
    <property type="term" value="F:hydrolase activity"/>
    <property type="evidence" value="ECO:0007669"/>
    <property type="project" value="UniProtKB-KW"/>
</dbReference>
<evidence type="ECO:0000313" key="3">
    <source>
        <dbReference type="EMBL" id="OKO97317.1"/>
    </source>
</evidence>
<protein>
    <submittedName>
        <fullName evidence="3">AB hydrolase superfamily protein</fullName>
    </submittedName>
</protein>
<evidence type="ECO:0000256" key="1">
    <source>
        <dbReference type="ARBA" id="ARBA00022801"/>
    </source>
</evidence>
<sequence length="299" mass="33005">MFSIVTYCYLKTFAVLLRIVIALGSRIAGRPVPRPDEVRHIASRDPGRTIKIYVYRPVKPTTGPSPVLINFHGSGFLLPLHGSDVEFCQTISKNTQYTVLDVPYRLAPENPFPAALNDVEDAINYALGRSEEFNSSRISLSGFSAGGNLVLAASATLFPPNTFRALLAYYPALDLASDAATKVAPDPSGRVIPIPVARLFNRCYVPPGVDKRDPRISPKYADLERFPHRMLMITAEGDSLALEGEDLARKLEKLPGRHVVSERMAGCKHAWDKRTRAGTPQREARDRAYTLAVDMLNEA</sequence>
<dbReference type="PANTHER" id="PTHR48081:SF8">
    <property type="entry name" value="ALPHA_BETA HYDROLASE FOLD-3 DOMAIN-CONTAINING PROTEIN-RELATED"/>
    <property type="match status" value="1"/>
</dbReference>
<dbReference type="GO" id="GO:0072330">
    <property type="term" value="P:monocarboxylic acid biosynthetic process"/>
    <property type="evidence" value="ECO:0007669"/>
    <property type="project" value="UniProtKB-ARBA"/>
</dbReference>
<dbReference type="STRING" id="1316194.A0A1Q5TAP0"/>
<dbReference type="InterPro" id="IPR050300">
    <property type="entry name" value="GDXG_lipolytic_enzyme"/>
</dbReference>
<dbReference type="Pfam" id="PF07859">
    <property type="entry name" value="Abhydrolase_3"/>
    <property type="match status" value="1"/>
</dbReference>
<dbReference type="Gene3D" id="3.40.50.1820">
    <property type="entry name" value="alpha/beta hydrolase"/>
    <property type="match status" value="1"/>
</dbReference>
<dbReference type="OrthoDB" id="408631at2759"/>
<dbReference type="Proteomes" id="UP000186955">
    <property type="component" value="Unassembled WGS sequence"/>
</dbReference>
<evidence type="ECO:0000313" key="4">
    <source>
        <dbReference type="Proteomes" id="UP000186955"/>
    </source>
</evidence>
<name>A0A1Q5TAP0_9EURO</name>
<feature type="domain" description="Alpha/beta hydrolase fold-3" evidence="2">
    <location>
        <begin position="68"/>
        <end position="271"/>
    </location>
</feature>
<comment type="caution">
    <text evidence="3">The sequence shown here is derived from an EMBL/GenBank/DDBJ whole genome shotgun (WGS) entry which is preliminary data.</text>
</comment>
<evidence type="ECO:0000259" key="2">
    <source>
        <dbReference type="Pfam" id="PF07859"/>
    </source>
</evidence>
<dbReference type="InterPro" id="IPR013094">
    <property type="entry name" value="AB_hydrolase_3"/>
</dbReference>
<dbReference type="InterPro" id="IPR029058">
    <property type="entry name" value="AB_hydrolase_fold"/>
</dbReference>
<dbReference type="GO" id="GO:0017000">
    <property type="term" value="P:antibiotic biosynthetic process"/>
    <property type="evidence" value="ECO:0007669"/>
    <property type="project" value="UniProtKB-ARBA"/>
</dbReference>
<proteinExistence type="predicted"/>
<keyword evidence="1 3" id="KW-0378">Hydrolase</keyword>
<dbReference type="AlphaFoldDB" id="A0A1Q5TAP0"/>
<organism evidence="3 4">
    <name type="scientific">Penicillium subrubescens</name>
    <dbReference type="NCBI Taxonomy" id="1316194"/>
    <lineage>
        <taxon>Eukaryota</taxon>
        <taxon>Fungi</taxon>
        <taxon>Dikarya</taxon>
        <taxon>Ascomycota</taxon>
        <taxon>Pezizomycotina</taxon>
        <taxon>Eurotiomycetes</taxon>
        <taxon>Eurotiomycetidae</taxon>
        <taxon>Eurotiales</taxon>
        <taxon>Aspergillaceae</taxon>
        <taxon>Penicillium</taxon>
    </lineage>
</organism>
<keyword evidence="4" id="KW-1185">Reference proteome</keyword>